<reference evidence="1 2" key="1">
    <citation type="submission" date="2019-09" db="EMBL/GenBank/DDBJ databases">
        <title>Genome Sequences of Streptomyces kaniharaensis ATCC 21070.</title>
        <authorList>
            <person name="Zhu W."/>
            <person name="De Crecy-Lagard V."/>
            <person name="Richards N.G."/>
        </authorList>
    </citation>
    <scope>NUCLEOTIDE SEQUENCE [LARGE SCALE GENOMIC DNA]</scope>
    <source>
        <strain evidence="1 2">SF-557</strain>
    </source>
</reference>
<dbReference type="AlphaFoldDB" id="A0A6N7L5W6"/>
<proteinExistence type="predicted"/>
<name>A0A6N7L5W6_9ACTN</name>
<dbReference type="RefSeq" id="WP_153470306.1">
    <property type="nucleotide sequence ID" value="NZ_WBOF01000004.1"/>
</dbReference>
<dbReference type="EMBL" id="WBOF01000004">
    <property type="protein sequence ID" value="MQS17453.1"/>
    <property type="molecule type" value="Genomic_DNA"/>
</dbReference>
<organism evidence="1 2">
    <name type="scientific">Streptomyces kaniharaensis</name>
    <dbReference type="NCBI Taxonomy" id="212423"/>
    <lineage>
        <taxon>Bacteria</taxon>
        <taxon>Bacillati</taxon>
        <taxon>Actinomycetota</taxon>
        <taxon>Actinomycetes</taxon>
        <taxon>Kitasatosporales</taxon>
        <taxon>Streptomycetaceae</taxon>
        <taxon>Streptomyces</taxon>
    </lineage>
</organism>
<keyword evidence="2" id="KW-1185">Reference proteome</keyword>
<dbReference type="Proteomes" id="UP000450000">
    <property type="component" value="Unassembled WGS sequence"/>
</dbReference>
<sequence>MALTALHLDTEPDSADWLELSDYAPADDGSLWEDLLVEGDLAASHQYTADVRRMLHTVPGARARLEELGGLLLITIVREAMRLAVCVLRLEEIGELRRSDADRFAFTSTKAGASAGG</sequence>
<comment type="caution">
    <text evidence="1">The sequence shown here is derived from an EMBL/GenBank/DDBJ whole genome shotgun (WGS) entry which is preliminary data.</text>
</comment>
<protein>
    <submittedName>
        <fullName evidence="1">Uncharacterized protein</fullName>
    </submittedName>
</protein>
<dbReference type="OrthoDB" id="9925278at2"/>
<evidence type="ECO:0000313" key="2">
    <source>
        <dbReference type="Proteomes" id="UP000450000"/>
    </source>
</evidence>
<evidence type="ECO:0000313" key="1">
    <source>
        <dbReference type="EMBL" id="MQS17453.1"/>
    </source>
</evidence>
<gene>
    <name evidence="1" type="ORF">F7Q99_36040</name>
</gene>
<accession>A0A6N7L5W6</accession>